<evidence type="ECO:0000256" key="1">
    <source>
        <dbReference type="SAM" id="MobiDB-lite"/>
    </source>
</evidence>
<gene>
    <name evidence="2" type="ORF">PVAP13_2KG390300</name>
</gene>
<feature type="region of interest" description="Disordered" evidence="1">
    <location>
        <begin position="1"/>
        <end position="34"/>
    </location>
</feature>
<evidence type="ECO:0000313" key="2">
    <source>
        <dbReference type="EMBL" id="KAG2644966.1"/>
    </source>
</evidence>
<accession>A0A8T0WGL7</accession>
<dbReference type="AlphaFoldDB" id="A0A8T0WGL7"/>
<feature type="compositionally biased region" description="Low complexity" evidence="1">
    <location>
        <begin position="65"/>
        <end position="77"/>
    </location>
</feature>
<name>A0A8T0WGL7_PANVG</name>
<sequence>MADRPYYHRSRPIHPSPRPPPPLHPPSSASASAPALALPRLSPLALLPIRAAAAQSPPAVPAVAPPVASHSPAPSEARSSNARPSTRRIWISACADASGIPRLSPSSLLPIRAAAAQSPPAVPAVAPPVASRSPHHRKPAPPTRGHQRAASGSPPARTHLASTRFVIDVRRCRPRPCSPDAGAPPACLKFAPMLASPVGRGRLRPPRRTSTLPPLAAQVSISGTGRRPPGAVARQKIKGGQLRLEGCRHVAAATTMDAWSEGSPR</sequence>
<protein>
    <submittedName>
        <fullName evidence="2">Uncharacterized protein</fullName>
    </submittedName>
</protein>
<comment type="caution">
    <text evidence="2">The sequence shown here is derived from an EMBL/GenBank/DDBJ whole genome shotgun (WGS) entry which is preliminary data.</text>
</comment>
<feature type="region of interest" description="Disordered" evidence="1">
    <location>
        <begin position="121"/>
        <end position="161"/>
    </location>
</feature>
<dbReference type="Proteomes" id="UP000823388">
    <property type="component" value="Chromosome 2K"/>
</dbReference>
<organism evidence="2 3">
    <name type="scientific">Panicum virgatum</name>
    <name type="common">Blackwell switchgrass</name>
    <dbReference type="NCBI Taxonomy" id="38727"/>
    <lineage>
        <taxon>Eukaryota</taxon>
        <taxon>Viridiplantae</taxon>
        <taxon>Streptophyta</taxon>
        <taxon>Embryophyta</taxon>
        <taxon>Tracheophyta</taxon>
        <taxon>Spermatophyta</taxon>
        <taxon>Magnoliopsida</taxon>
        <taxon>Liliopsida</taxon>
        <taxon>Poales</taxon>
        <taxon>Poaceae</taxon>
        <taxon>PACMAD clade</taxon>
        <taxon>Panicoideae</taxon>
        <taxon>Panicodae</taxon>
        <taxon>Paniceae</taxon>
        <taxon>Panicinae</taxon>
        <taxon>Panicum</taxon>
        <taxon>Panicum sect. Hiantes</taxon>
    </lineage>
</organism>
<keyword evidence="3" id="KW-1185">Reference proteome</keyword>
<feature type="compositionally biased region" description="Pro residues" evidence="1">
    <location>
        <begin position="14"/>
        <end position="25"/>
    </location>
</feature>
<evidence type="ECO:0000313" key="3">
    <source>
        <dbReference type="Proteomes" id="UP000823388"/>
    </source>
</evidence>
<dbReference type="EMBL" id="CM029039">
    <property type="protein sequence ID" value="KAG2644966.1"/>
    <property type="molecule type" value="Genomic_DNA"/>
</dbReference>
<reference evidence="2" key="1">
    <citation type="submission" date="2020-05" db="EMBL/GenBank/DDBJ databases">
        <title>WGS assembly of Panicum virgatum.</title>
        <authorList>
            <person name="Lovell J.T."/>
            <person name="Jenkins J."/>
            <person name="Shu S."/>
            <person name="Juenger T.E."/>
            <person name="Schmutz J."/>
        </authorList>
    </citation>
    <scope>NUCLEOTIDE SEQUENCE</scope>
    <source>
        <strain evidence="2">AP13</strain>
    </source>
</reference>
<feature type="region of interest" description="Disordered" evidence="1">
    <location>
        <begin position="55"/>
        <end position="85"/>
    </location>
</feature>
<proteinExistence type="predicted"/>